<dbReference type="AlphaFoldDB" id="A0A2H3DHG3"/>
<feature type="compositionally biased region" description="Gly residues" evidence="1">
    <location>
        <begin position="568"/>
        <end position="591"/>
    </location>
</feature>
<dbReference type="OrthoDB" id="2506204at2759"/>
<dbReference type="Proteomes" id="UP000217790">
    <property type="component" value="Unassembled WGS sequence"/>
</dbReference>
<dbReference type="PANTHER" id="PTHR14905:SF7">
    <property type="entry name" value="VON WILLEBRAND FACTOR A DOMAIN-CONTAINING PROTEIN 7"/>
    <property type="match status" value="1"/>
</dbReference>
<evidence type="ECO:0000256" key="2">
    <source>
        <dbReference type="SAM" id="SignalP"/>
    </source>
</evidence>
<feature type="chain" id="PRO_5013823473" evidence="2">
    <location>
        <begin position="24"/>
        <end position="664"/>
    </location>
</feature>
<sequence length="664" mass="74040">MSSSTRLLLTIAIILLVLPNVAAFGAGDIPDFSYLNEKAFRHGDIESILENLLKSVGTGGGILGFAKSVMNSEGPKFKKSDVQKVYFGNWLRDYSQAMDIAGLSKLSADTLVLVVAVLGFMTFGYATEEYEVTPQRLGVYLPIEHIDNPKGYAEKEGDARQFHPALRPPVDPRELEIDERTGMKNYMATEDQEWDSSTAHIRRTFTACIEYGRRAGGEDGPDLWEAYRLLGTGLHTMEDLLAHSNWCEITLRKMGYEEVFCHVGENVCVCVPETGERVPPLVTGTFGSADFMHSMLGEATDHLSQASVTALNDKMSESQDSDVTEKLERLKKVMSLVGGGDDELSHGEELQAQSQAYNFDPDNVAPPEVQEQLLDLLRWRDNLYRKISSVIETMGLDEVLDEMSNALSAYVYTVIAPWLTPILSQVTTVLGEGSKAVIDSDDQYEVFNNPDASDPSHSILSKDHFGLILNEPAGKIAQVVVVHSVELIVQAWSDDSDPNDVIDKILEAFHHPYYANKRSQIQSQMFDELRRWVDGLEDTAATMNLLTKESVQEGLNKREGDESVEPGYGAGGGSKGGGYGTRGRYDSGGGYENPEPIPEQEVEYVEAEEEEEERKNWRYSEENREEERASEPRESDTEEDYRSANEGEDEYGRHSEGYEDESNY</sequence>
<dbReference type="STRING" id="47427.A0A2H3DHG3"/>
<dbReference type="InParanoid" id="A0A2H3DHG3"/>
<dbReference type="PANTHER" id="PTHR14905">
    <property type="entry name" value="NG37"/>
    <property type="match status" value="1"/>
</dbReference>
<organism evidence="3 4">
    <name type="scientific">Armillaria gallica</name>
    <name type="common">Bulbous honey fungus</name>
    <name type="synonym">Armillaria bulbosa</name>
    <dbReference type="NCBI Taxonomy" id="47427"/>
    <lineage>
        <taxon>Eukaryota</taxon>
        <taxon>Fungi</taxon>
        <taxon>Dikarya</taxon>
        <taxon>Basidiomycota</taxon>
        <taxon>Agaricomycotina</taxon>
        <taxon>Agaricomycetes</taxon>
        <taxon>Agaricomycetidae</taxon>
        <taxon>Agaricales</taxon>
        <taxon>Marasmiineae</taxon>
        <taxon>Physalacriaceae</taxon>
        <taxon>Armillaria</taxon>
    </lineage>
</organism>
<feature type="region of interest" description="Disordered" evidence="1">
    <location>
        <begin position="550"/>
        <end position="664"/>
    </location>
</feature>
<evidence type="ECO:0000256" key="1">
    <source>
        <dbReference type="SAM" id="MobiDB-lite"/>
    </source>
</evidence>
<name>A0A2H3DHG3_ARMGA</name>
<feature type="compositionally biased region" description="Acidic residues" evidence="1">
    <location>
        <begin position="598"/>
        <end position="612"/>
    </location>
</feature>
<keyword evidence="2" id="KW-0732">Signal</keyword>
<evidence type="ECO:0000313" key="4">
    <source>
        <dbReference type="Proteomes" id="UP000217790"/>
    </source>
</evidence>
<reference evidence="4" key="1">
    <citation type="journal article" date="2017" name="Nat. Ecol. Evol.">
        <title>Genome expansion and lineage-specific genetic innovations in the forest pathogenic fungi Armillaria.</title>
        <authorList>
            <person name="Sipos G."/>
            <person name="Prasanna A.N."/>
            <person name="Walter M.C."/>
            <person name="O'Connor E."/>
            <person name="Balint B."/>
            <person name="Krizsan K."/>
            <person name="Kiss B."/>
            <person name="Hess J."/>
            <person name="Varga T."/>
            <person name="Slot J."/>
            <person name="Riley R."/>
            <person name="Boka B."/>
            <person name="Rigling D."/>
            <person name="Barry K."/>
            <person name="Lee J."/>
            <person name="Mihaltcheva S."/>
            <person name="LaButti K."/>
            <person name="Lipzen A."/>
            <person name="Waldron R."/>
            <person name="Moloney N.M."/>
            <person name="Sperisen C."/>
            <person name="Kredics L."/>
            <person name="Vagvoelgyi C."/>
            <person name="Patrignani A."/>
            <person name="Fitzpatrick D."/>
            <person name="Nagy I."/>
            <person name="Doyle S."/>
            <person name="Anderson J.B."/>
            <person name="Grigoriev I.V."/>
            <person name="Gueldener U."/>
            <person name="Muensterkoetter M."/>
            <person name="Nagy L.G."/>
        </authorList>
    </citation>
    <scope>NUCLEOTIDE SEQUENCE [LARGE SCALE GENOMIC DNA]</scope>
    <source>
        <strain evidence="4">Ar21-2</strain>
    </source>
</reference>
<feature type="compositionally biased region" description="Basic and acidic residues" evidence="1">
    <location>
        <begin position="613"/>
        <end position="657"/>
    </location>
</feature>
<dbReference type="OMA" id="RTFTACI"/>
<dbReference type="InterPro" id="IPR052577">
    <property type="entry name" value="VWA7"/>
</dbReference>
<feature type="signal peptide" evidence="2">
    <location>
        <begin position="1"/>
        <end position="23"/>
    </location>
</feature>
<gene>
    <name evidence="3" type="ORF">ARMGADRAFT_1016005</name>
</gene>
<dbReference type="Pfam" id="PF07217">
    <property type="entry name" value="Het-C"/>
    <property type="match status" value="1"/>
</dbReference>
<protein>
    <submittedName>
        <fullName evidence="3">Heterokaryon incompatibility Het-C</fullName>
    </submittedName>
</protein>
<dbReference type="EMBL" id="KZ293672">
    <property type="protein sequence ID" value="PBK88527.1"/>
    <property type="molecule type" value="Genomic_DNA"/>
</dbReference>
<accession>A0A2H3DHG3</accession>
<proteinExistence type="predicted"/>
<evidence type="ECO:0000313" key="3">
    <source>
        <dbReference type="EMBL" id="PBK88527.1"/>
    </source>
</evidence>
<dbReference type="InterPro" id="IPR010816">
    <property type="entry name" value="Het-C"/>
</dbReference>
<keyword evidence="4" id="KW-1185">Reference proteome</keyword>